<dbReference type="InterPro" id="IPR014710">
    <property type="entry name" value="RmlC-like_jellyroll"/>
</dbReference>
<proteinExistence type="predicted"/>
<feature type="domain" description="Cyclic nucleotide-binding" evidence="1">
    <location>
        <begin position="11"/>
        <end position="89"/>
    </location>
</feature>
<dbReference type="EMBL" id="JMIH01000011">
    <property type="protein sequence ID" value="KEO75461.1"/>
    <property type="molecule type" value="Genomic_DNA"/>
</dbReference>
<dbReference type="RefSeq" id="WP_164674920.1">
    <property type="nucleotide sequence ID" value="NZ_JMIH01000011.1"/>
</dbReference>
<name>A0A074KZN7_9BACT</name>
<gene>
    <name evidence="2" type="ORF">EL17_01000</name>
</gene>
<reference evidence="2 3" key="1">
    <citation type="submission" date="2014-04" db="EMBL/GenBank/DDBJ databases">
        <title>Characterization and application of a salt tolerant electro-active bacterium.</title>
        <authorList>
            <person name="Yang L."/>
            <person name="Wei S."/>
            <person name="Tay Q.X.M."/>
        </authorList>
    </citation>
    <scope>NUCLEOTIDE SEQUENCE [LARGE SCALE GENOMIC DNA]</scope>
    <source>
        <strain evidence="2 3">LY1</strain>
    </source>
</reference>
<comment type="caution">
    <text evidence="2">The sequence shown here is derived from an EMBL/GenBank/DDBJ whole genome shotgun (WGS) entry which is preliminary data.</text>
</comment>
<organism evidence="2 3">
    <name type="scientific">Anditalea andensis</name>
    <dbReference type="NCBI Taxonomy" id="1048983"/>
    <lineage>
        <taxon>Bacteria</taxon>
        <taxon>Pseudomonadati</taxon>
        <taxon>Bacteroidota</taxon>
        <taxon>Cytophagia</taxon>
        <taxon>Cytophagales</taxon>
        <taxon>Cytophagaceae</taxon>
        <taxon>Anditalea</taxon>
    </lineage>
</organism>
<dbReference type="STRING" id="1048983.EL17_01000"/>
<dbReference type="CDD" id="cd00038">
    <property type="entry name" value="CAP_ED"/>
    <property type="match status" value="1"/>
</dbReference>
<dbReference type="eggNOG" id="COG0664">
    <property type="taxonomic scope" value="Bacteria"/>
</dbReference>
<dbReference type="AlphaFoldDB" id="A0A074KZN7"/>
<evidence type="ECO:0000313" key="3">
    <source>
        <dbReference type="Proteomes" id="UP000027821"/>
    </source>
</evidence>
<dbReference type="InterPro" id="IPR018490">
    <property type="entry name" value="cNMP-bd_dom_sf"/>
</dbReference>
<accession>A0A074KZN7</accession>
<dbReference type="Proteomes" id="UP000027821">
    <property type="component" value="Unassembled WGS sequence"/>
</dbReference>
<keyword evidence="3" id="KW-1185">Reference proteome</keyword>
<protein>
    <recommendedName>
        <fullName evidence="1">Cyclic nucleotide-binding domain-containing protein</fullName>
    </recommendedName>
</protein>
<evidence type="ECO:0000313" key="2">
    <source>
        <dbReference type="EMBL" id="KEO75461.1"/>
    </source>
</evidence>
<sequence>MPHIKVIRPAKKQIIIRENQTNSFAYFIIQGAARSYYLQNGVEVNTWFAFENEVVGSLRNYNDLPSRETVELLEDSVLIAFNMVGIKPLMLAHLEVSSFVNPVIGDYAAYLEDRLYYTHLRSAHDRFTTIMSQRPEIFNRVSLTHIASFIGVSRETLSRLRAR</sequence>
<dbReference type="InterPro" id="IPR000595">
    <property type="entry name" value="cNMP-bd_dom"/>
</dbReference>
<dbReference type="SUPFAM" id="SSF51206">
    <property type="entry name" value="cAMP-binding domain-like"/>
    <property type="match status" value="1"/>
</dbReference>
<dbReference type="Pfam" id="PF00027">
    <property type="entry name" value="cNMP_binding"/>
    <property type="match status" value="1"/>
</dbReference>
<dbReference type="Gene3D" id="2.60.120.10">
    <property type="entry name" value="Jelly Rolls"/>
    <property type="match status" value="1"/>
</dbReference>
<evidence type="ECO:0000259" key="1">
    <source>
        <dbReference type="Pfam" id="PF00027"/>
    </source>
</evidence>